<dbReference type="NCBIfam" id="TIGR00790">
    <property type="entry name" value="fnt"/>
    <property type="match status" value="1"/>
</dbReference>
<dbReference type="AlphaFoldDB" id="A0A8J2U4A1"/>
<dbReference type="Pfam" id="PF01226">
    <property type="entry name" value="Form_Nir_trans"/>
    <property type="match status" value="1"/>
</dbReference>
<dbReference type="Proteomes" id="UP000619743">
    <property type="component" value="Unassembled WGS sequence"/>
</dbReference>
<feature type="transmembrane region" description="Helical" evidence="8">
    <location>
        <begin position="189"/>
        <end position="208"/>
    </location>
</feature>
<dbReference type="PANTHER" id="PTHR30520">
    <property type="entry name" value="FORMATE TRANSPORTER-RELATED"/>
    <property type="match status" value="1"/>
</dbReference>
<dbReference type="Gene3D" id="1.20.1080.10">
    <property type="entry name" value="Glycerol uptake facilitator protein"/>
    <property type="match status" value="1"/>
</dbReference>
<dbReference type="Gene3D" id="3.10.580.10">
    <property type="entry name" value="CBS-domain"/>
    <property type="match status" value="1"/>
</dbReference>
<comment type="similarity">
    <text evidence="5">Belongs to the FNT transporter (TC 1.A.16) family.</text>
</comment>
<protein>
    <recommendedName>
        <fullName evidence="6">Formate transporter FocA</fullName>
    </recommendedName>
</protein>
<dbReference type="PROSITE" id="PS01005">
    <property type="entry name" value="FORMATE_NITRITE_TP_1"/>
    <property type="match status" value="1"/>
</dbReference>
<dbReference type="InterPro" id="IPR000292">
    <property type="entry name" value="For/NO2_transpt"/>
</dbReference>
<feature type="transmembrane region" description="Helical" evidence="8">
    <location>
        <begin position="256"/>
        <end position="275"/>
    </location>
</feature>
<dbReference type="InterPro" id="IPR046342">
    <property type="entry name" value="CBS_dom_sf"/>
</dbReference>
<proteinExistence type="inferred from homology"/>
<gene>
    <name evidence="10" type="ORF">GCM10011369_14980</name>
</gene>
<evidence type="ECO:0000256" key="5">
    <source>
        <dbReference type="ARBA" id="ARBA00049660"/>
    </source>
</evidence>
<dbReference type="RefSeq" id="WP_087505523.1">
    <property type="nucleotide sequence ID" value="NZ_NGNS01000006.1"/>
</dbReference>
<dbReference type="GO" id="GO:0005886">
    <property type="term" value="C:plasma membrane"/>
    <property type="evidence" value="ECO:0007669"/>
    <property type="project" value="UniProtKB-UniRule"/>
</dbReference>
<feature type="domain" description="CBS" evidence="9">
    <location>
        <begin position="319"/>
        <end position="377"/>
    </location>
</feature>
<keyword evidence="3 8" id="KW-1133">Transmembrane helix</keyword>
<evidence type="ECO:0000256" key="7">
    <source>
        <dbReference type="PROSITE-ProRule" id="PRU00703"/>
    </source>
</evidence>
<keyword evidence="2 8" id="KW-0812">Transmembrane</keyword>
<dbReference type="InterPro" id="IPR024002">
    <property type="entry name" value="For/NO2_transpt_CS"/>
</dbReference>
<dbReference type="InterPro" id="IPR000644">
    <property type="entry name" value="CBS_dom"/>
</dbReference>
<evidence type="ECO:0000256" key="2">
    <source>
        <dbReference type="ARBA" id="ARBA00022692"/>
    </source>
</evidence>
<keyword evidence="11" id="KW-1185">Reference proteome</keyword>
<feature type="transmembrane region" description="Helical" evidence="8">
    <location>
        <begin position="119"/>
        <end position="142"/>
    </location>
</feature>
<evidence type="ECO:0000256" key="4">
    <source>
        <dbReference type="ARBA" id="ARBA00023136"/>
    </source>
</evidence>
<accession>A0A8J2U4A1</accession>
<evidence type="ECO:0000256" key="3">
    <source>
        <dbReference type="ARBA" id="ARBA00022989"/>
    </source>
</evidence>
<dbReference type="OrthoDB" id="9786493at2"/>
<keyword evidence="4 8" id="KW-0472">Membrane</keyword>
<dbReference type="GO" id="GO:0015499">
    <property type="term" value="F:formate transmembrane transporter activity"/>
    <property type="evidence" value="ECO:0007669"/>
    <property type="project" value="UniProtKB-UniRule"/>
</dbReference>
<dbReference type="InterPro" id="IPR023999">
    <property type="entry name" value="Formate_transptr_FocA"/>
</dbReference>
<feature type="transmembrane region" description="Helical" evidence="8">
    <location>
        <begin position="75"/>
        <end position="99"/>
    </location>
</feature>
<dbReference type="PANTHER" id="PTHR30520:SF6">
    <property type="entry name" value="FORMATE_NITRATE FAMILY TRANSPORTER (EUROFUNG)"/>
    <property type="match status" value="1"/>
</dbReference>
<evidence type="ECO:0000259" key="9">
    <source>
        <dbReference type="PROSITE" id="PS51371"/>
    </source>
</evidence>
<dbReference type="PROSITE" id="PS51371">
    <property type="entry name" value="CBS"/>
    <property type="match status" value="1"/>
</dbReference>
<organism evidence="10 11">
    <name type="scientific">Neiella marina</name>
    <dbReference type="NCBI Taxonomy" id="508461"/>
    <lineage>
        <taxon>Bacteria</taxon>
        <taxon>Pseudomonadati</taxon>
        <taxon>Pseudomonadota</taxon>
        <taxon>Gammaproteobacteria</taxon>
        <taxon>Alteromonadales</taxon>
        <taxon>Echinimonadaceae</taxon>
        <taxon>Neiella</taxon>
    </lineage>
</organism>
<evidence type="ECO:0000256" key="6">
    <source>
        <dbReference type="NCBIfam" id="TIGR04060"/>
    </source>
</evidence>
<evidence type="ECO:0000313" key="11">
    <source>
        <dbReference type="Proteomes" id="UP000619743"/>
    </source>
</evidence>
<dbReference type="SUPFAM" id="SSF54631">
    <property type="entry name" value="CBS-domain pair"/>
    <property type="match status" value="1"/>
</dbReference>
<keyword evidence="7" id="KW-0129">CBS domain</keyword>
<feature type="transmembrane region" description="Helical" evidence="8">
    <location>
        <begin position="37"/>
        <end position="55"/>
    </location>
</feature>
<dbReference type="Pfam" id="PF00571">
    <property type="entry name" value="CBS"/>
    <property type="match status" value="1"/>
</dbReference>
<dbReference type="PROSITE" id="PS01006">
    <property type="entry name" value="FORMATE_NITRITE_TP_2"/>
    <property type="match status" value="1"/>
</dbReference>
<feature type="transmembrane region" description="Helical" evidence="8">
    <location>
        <begin position="162"/>
        <end position="182"/>
    </location>
</feature>
<dbReference type="EMBL" id="BMDX01000006">
    <property type="protein sequence ID" value="GGA74158.1"/>
    <property type="molecule type" value="Genomic_DNA"/>
</dbReference>
<reference evidence="11" key="1">
    <citation type="journal article" date="2019" name="Int. J. Syst. Evol. Microbiol.">
        <title>The Global Catalogue of Microorganisms (GCM) 10K type strain sequencing project: providing services to taxonomists for standard genome sequencing and annotation.</title>
        <authorList>
            <consortium name="The Broad Institute Genomics Platform"/>
            <consortium name="The Broad Institute Genome Sequencing Center for Infectious Disease"/>
            <person name="Wu L."/>
            <person name="Ma J."/>
        </authorList>
    </citation>
    <scope>NUCLEOTIDE SEQUENCE [LARGE SCALE GENOMIC DNA]</scope>
    <source>
        <strain evidence="11">CGMCC 1.10130</strain>
    </source>
</reference>
<evidence type="ECO:0000256" key="1">
    <source>
        <dbReference type="ARBA" id="ARBA00004141"/>
    </source>
</evidence>
<comment type="caution">
    <text evidence="10">The sequence shown here is derived from an EMBL/GenBank/DDBJ whole genome shotgun (WGS) entry which is preliminary data.</text>
</comment>
<evidence type="ECO:0000313" key="10">
    <source>
        <dbReference type="EMBL" id="GGA74158.1"/>
    </source>
</evidence>
<sequence>MTINTAGNPDIVNPRLLLAVAEEYAIAKQQKRSTETLGLAMMAGIFIGLAFVFYLTVTTGSDDSWGLTRLAGGIAFSLGLMLVVICGAELFTSSVLSAIARANGQISSKTMLLNWLKVYLGNLLGALVLVVLVMAAGMFMLAKGQWGLNALQLAAHKVHHSPMQAFSLGLLCNMLVCLAIWMTFSTSQILSKALLVMLPVAMFVSSGFEHCVANMFMVPLAIAIKNFAPAEFWQQAGVTASQFSELTWSHFLSANLIPVTLGNIVGGAVVIGLGYRTIYQPKTAVVATAEALTTTTTTDIYRLEDNDMLNDTLTIADIMDTNPLTLNAGDSVQSALDLLLACHISGAPVIDRNNNLVGFFSVQDALADMWASDFMPSLTQQVQDLMVRDVHTVEANESLLDFAEYLSVDKSKVYPVTSSGIALQMTDLSLAQRARAAAPNVPHNYPVVANGQLVGSVSRLQLMAALRPIYGQQLNLVPSHDIVA</sequence>
<dbReference type="NCBIfam" id="TIGR04060">
    <property type="entry name" value="formate_focA"/>
    <property type="match status" value="1"/>
</dbReference>
<comment type="subcellular location">
    <subcellularLocation>
        <location evidence="1">Membrane</location>
        <topology evidence="1">Multi-pass membrane protein</topology>
    </subcellularLocation>
</comment>
<evidence type="ECO:0000256" key="8">
    <source>
        <dbReference type="SAM" id="Phobius"/>
    </source>
</evidence>
<dbReference type="InterPro" id="IPR023271">
    <property type="entry name" value="Aquaporin-like"/>
</dbReference>
<name>A0A8J2U4A1_9GAMM</name>
<dbReference type="SMART" id="SM00116">
    <property type="entry name" value="CBS"/>
    <property type="match status" value="1"/>
</dbReference>